<dbReference type="PANTHER" id="PTHR30055">
    <property type="entry name" value="HTH-TYPE TRANSCRIPTIONAL REGULATOR RUTR"/>
    <property type="match status" value="1"/>
</dbReference>
<accession>A0A095XUV7</accession>
<dbReference type="STRING" id="1265313.HRUBRA_01855"/>
<dbReference type="InterPro" id="IPR009057">
    <property type="entry name" value="Homeodomain-like_sf"/>
</dbReference>
<protein>
    <submittedName>
        <fullName evidence="6">Transcriptional regulator, TetR family</fullName>
    </submittedName>
</protein>
<proteinExistence type="predicted"/>
<evidence type="ECO:0000256" key="3">
    <source>
        <dbReference type="ARBA" id="ARBA00023163"/>
    </source>
</evidence>
<dbReference type="InterPro" id="IPR036271">
    <property type="entry name" value="Tet_transcr_reg_TetR-rel_C_sf"/>
</dbReference>
<dbReference type="RefSeq" id="WP_035513402.1">
    <property type="nucleotide sequence ID" value="NZ_KN234745.1"/>
</dbReference>
<evidence type="ECO:0000256" key="1">
    <source>
        <dbReference type="ARBA" id="ARBA00023015"/>
    </source>
</evidence>
<dbReference type="InterPro" id="IPR050109">
    <property type="entry name" value="HTH-type_TetR-like_transc_reg"/>
</dbReference>
<dbReference type="Proteomes" id="UP000029640">
    <property type="component" value="Unassembled WGS sequence"/>
</dbReference>
<dbReference type="Pfam" id="PF00440">
    <property type="entry name" value="TetR_N"/>
    <property type="match status" value="1"/>
</dbReference>
<dbReference type="HOGENOM" id="CLU_069356_44_2_6"/>
<sequence>MPQPQPSRAEEGPLTQAERTALSDRRMFEAAIELINEFGTRKMTLKEIGERAGYSRGLASYRFGSKDGLLRELFGRFDMRWKEHLGERLQGKRGIEAIRAGIHAQRDFFRREPNYLRAMYLLWYESLGHESDIRSALSDHHAIYRKDARQWAEAGIADGDISSTIDPEQFAVRYCSFMFGTIYQWLVDADALDIDGLFADYEKQIMTILRTGV</sequence>
<dbReference type="eggNOG" id="COG1309">
    <property type="taxonomic scope" value="Bacteria"/>
</dbReference>
<dbReference type="PATRIC" id="fig|1265313.6.peg.1834"/>
<dbReference type="AlphaFoldDB" id="A0A095XUV7"/>
<comment type="caution">
    <text evidence="6">The sequence shown here is derived from an EMBL/GenBank/DDBJ whole genome shotgun (WGS) entry which is preliminary data.</text>
</comment>
<organism evidence="6 7">
    <name type="scientific">Pseudohaliea rubra DSM 19751</name>
    <dbReference type="NCBI Taxonomy" id="1265313"/>
    <lineage>
        <taxon>Bacteria</taxon>
        <taxon>Pseudomonadati</taxon>
        <taxon>Pseudomonadota</taxon>
        <taxon>Gammaproteobacteria</taxon>
        <taxon>Cellvibrionales</taxon>
        <taxon>Halieaceae</taxon>
        <taxon>Pseudohaliea</taxon>
    </lineage>
</organism>
<dbReference type="SUPFAM" id="SSF48498">
    <property type="entry name" value="Tetracyclin repressor-like, C-terminal domain"/>
    <property type="match status" value="1"/>
</dbReference>
<dbReference type="Gene3D" id="1.10.357.10">
    <property type="entry name" value="Tetracycline Repressor, domain 2"/>
    <property type="match status" value="1"/>
</dbReference>
<keyword evidence="2 4" id="KW-0238">DNA-binding</keyword>
<dbReference type="PANTHER" id="PTHR30055:SF234">
    <property type="entry name" value="HTH-TYPE TRANSCRIPTIONAL REGULATOR BETI"/>
    <property type="match status" value="1"/>
</dbReference>
<dbReference type="OrthoDB" id="5293556at2"/>
<dbReference type="SUPFAM" id="SSF46689">
    <property type="entry name" value="Homeodomain-like"/>
    <property type="match status" value="1"/>
</dbReference>
<dbReference type="InterPro" id="IPR001647">
    <property type="entry name" value="HTH_TetR"/>
</dbReference>
<evidence type="ECO:0000313" key="7">
    <source>
        <dbReference type="Proteomes" id="UP000029640"/>
    </source>
</evidence>
<evidence type="ECO:0000313" key="6">
    <source>
        <dbReference type="EMBL" id="KGE03476.1"/>
    </source>
</evidence>
<gene>
    <name evidence="6" type="ORF">HRUBRA_01855</name>
</gene>
<dbReference type="GO" id="GO:0000976">
    <property type="term" value="F:transcription cis-regulatory region binding"/>
    <property type="evidence" value="ECO:0007669"/>
    <property type="project" value="TreeGrafter"/>
</dbReference>
<keyword evidence="7" id="KW-1185">Reference proteome</keyword>
<name>A0A095XUV7_9GAMM</name>
<feature type="DNA-binding region" description="H-T-H motif" evidence="4">
    <location>
        <begin position="44"/>
        <end position="63"/>
    </location>
</feature>
<evidence type="ECO:0000256" key="2">
    <source>
        <dbReference type="ARBA" id="ARBA00023125"/>
    </source>
</evidence>
<feature type="domain" description="HTH tetR-type" evidence="5">
    <location>
        <begin position="21"/>
        <end position="81"/>
    </location>
</feature>
<evidence type="ECO:0000256" key="4">
    <source>
        <dbReference type="PROSITE-ProRule" id="PRU00335"/>
    </source>
</evidence>
<dbReference type="GO" id="GO:0003700">
    <property type="term" value="F:DNA-binding transcription factor activity"/>
    <property type="evidence" value="ECO:0007669"/>
    <property type="project" value="TreeGrafter"/>
</dbReference>
<dbReference type="PROSITE" id="PS50977">
    <property type="entry name" value="HTH_TETR_2"/>
    <property type="match status" value="1"/>
</dbReference>
<keyword evidence="3" id="KW-0804">Transcription</keyword>
<evidence type="ECO:0000259" key="5">
    <source>
        <dbReference type="PROSITE" id="PS50977"/>
    </source>
</evidence>
<reference evidence="6 7" key="1">
    <citation type="journal article" date="2014" name="Genome Announc.">
        <title>Genome Sequence of Gammaproteobacterial Pseudohaliea rubra Type Strain DSM 19751, Isolated from Coastal Seawater of the Mediterranean Sea.</title>
        <authorList>
            <person name="Spring S."/>
            <person name="Fiebig A."/>
            <person name="Riedel T."/>
            <person name="Goker M."/>
            <person name="Klenk H.P."/>
        </authorList>
    </citation>
    <scope>NUCLEOTIDE SEQUENCE [LARGE SCALE GENOMIC DNA]</scope>
    <source>
        <strain evidence="6 7">DSM 19751</strain>
    </source>
</reference>
<dbReference type="EMBL" id="AUVB01000054">
    <property type="protein sequence ID" value="KGE03476.1"/>
    <property type="molecule type" value="Genomic_DNA"/>
</dbReference>
<keyword evidence="1" id="KW-0805">Transcription regulation</keyword>